<protein>
    <submittedName>
        <fullName evidence="7">MFS transporter</fullName>
    </submittedName>
</protein>
<dbReference type="PANTHER" id="PTHR23528:SF1">
    <property type="entry name" value="MAJOR FACILITATOR SUPERFAMILY (MFS) PROFILE DOMAIN-CONTAINING PROTEIN"/>
    <property type="match status" value="1"/>
</dbReference>
<evidence type="ECO:0000256" key="4">
    <source>
        <dbReference type="ARBA" id="ARBA00023136"/>
    </source>
</evidence>
<proteinExistence type="predicted"/>
<dbReference type="InterPro" id="IPR036259">
    <property type="entry name" value="MFS_trans_sf"/>
</dbReference>
<dbReference type="AlphaFoldDB" id="A0A6P2BWY4"/>
<feature type="transmembrane region" description="Helical" evidence="5">
    <location>
        <begin position="428"/>
        <end position="445"/>
    </location>
</feature>
<dbReference type="OrthoDB" id="7584869at2"/>
<dbReference type="GO" id="GO:0005886">
    <property type="term" value="C:plasma membrane"/>
    <property type="evidence" value="ECO:0007669"/>
    <property type="project" value="UniProtKB-SubCell"/>
</dbReference>
<evidence type="ECO:0000256" key="1">
    <source>
        <dbReference type="ARBA" id="ARBA00004651"/>
    </source>
</evidence>
<feature type="transmembrane region" description="Helical" evidence="5">
    <location>
        <begin position="405"/>
        <end position="422"/>
    </location>
</feature>
<evidence type="ECO:0000256" key="3">
    <source>
        <dbReference type="ARBA" id="ARBA00022989"/>
    </source>
</evidence>
<dbReference type="CDD" id="cd06174">
    <property type="entry name" value="MFS"/>
    <property type="match status" value="1"/>
</dbReference>
<dbReference type="EMBL" id="RPFW01000006">
    <property type="protein sequence ID" value="TVZ01683.1"/>
    <property type="molecule type" value="Genomic_DNA"/>
</dbReference>
<dbReference type="PROSITE" id="PS50850">
    <property type="entry name" value="MFS"/>
    <property type="match status" value="1"/>
</dbReference>
<keyword evidence="3 5" id="KW-1133">Transmembrane helix</keyword>
<dbReference type="PANTHER" id="PTHR23528">
    <property type="match status" value="1"/>
</dbReference>
<feature type="domain" description="Major facilitator superfamily (MFS) profile" evidence="6">
    <location>
        <begin position="193"/>
        <end position="451"/>
    </location>
</feature>
<evidence type="ECO:0000256" key="2">
    <source>
        <dbReference type="ARBA" id="ARBA00022692"/>
    </source>
</evidence>
<dbReference type="Pfam" id="PF07690">
    <property type="entry name" value="MFS_1"/>
    <property type="match status" value="1"/>
</dbReference>
<feature type="transmembrane region" description="Helical" evidence="5">
    <location>
        <begin position="93"/>
        <end position="118"/>
    </location>
</feature>
<dbReference type="Proteomes" id="UP000460272">
    <property type="component" value="Unassembled WGS sequence"/>
</dbReference>
<dbReference type="InterPro" id="IPR020846">
    <property type="entry name" value="MFS_dom"/>
</dbReference>
<feature type="transmembrane region" description="Helical" evidence="5">
    <location>
        <begin position="338"/>
        <end position="355"/>
    </location>
</feature>
<feature type="transmembrane region" description="Helical" evidence="5">
    <location>
        <begin position="361"/>
        <end position="384"/>
    </location>
</feature>
<sequence>MRKRAPPRAFPPIAGKGTALDEAIATGRETTLPAALAEPAVPVRRGWISLLFLANIGLWLAIYAPLQVLLPEQVQSLHDHVVKNNAVPSGTDAVLLSVVMGVGAIAGLIANPVVGALSDRTTSPRGRRHPWTFGCALVAALGLAVVAASPAIGVMAVGWFIAELGLGGMLATLTAALPDRVPVSQRGTLGALIGISQMLGTVLGALLVTVIITRMSAGYAACAVIVVGFAAVFTLRTADEPLPVRYKPDHPLSTALRRMWVSPRAYPDFAWGWATHFLVNLGNDLGTLYLLYFLSRGAHYHDPQTGLLILMALYAVALLAAGSVLGTLSDKSGRRKPFIVGAAVLMALAAALLATSPTWTMALVAAPLLGAGFGTYWAAAPALLTQVLPAAVDRGKDVGIINMGYNLPLVVAPLAAGVVLGLMNSYPALFALSGFVTIIAIWTVSRVRSVR</sequence>
<feature type="transmembrane region" description="Helical" evidence="5">
    <location>
        <begin position="47"/>
        <end position="66"/>
    </location>
</feature>
<gene>
    <name evidence="7" type="ORF">EAS64_29890</name>
</gene>
<feature type="transmembrane region" description="Helical" evidence="5">
    <location>
        <begin position="218"/>
        <end position="238"/>
    </location>
</feature>
<reference evidence="7 8" key="1">
    <citation type="submission" date="2018-11" db="EMBL/GenBank/DDBJ databases">
        <title>Trebonia kvetii gen.nov., sp.nov., a novel acidophilic actinobacterium, and proposal of the new actinobacterial family Treboniaceae fam. nov.</title>
        <authorList>
            <person name="Rapoport D."/>
            <person name="Sagova-Mareckova M."/>
            <person name="Sedlacek I."/>
            <person name="Provaznik J."/>
            <person name="Kralova S."/>
            <person name="Pavlinic D."/>
            <person name="Benes V."/>
            <person name="Kopecky J."/>
        </authorList>
    </citation>
    <scope>NUCLEOTIDE SEQUENCE [LARGE SCALE GENOMIC DNA]</scope>
    <source>
        <strain evidence="7 8">15Tr583</strain>
    </source>
</reference>
<dbReference type="Gene3D" id="1.20.1250.20">
    <property type="entry name" value="MFS general substrate transporter like domains"/>
    <property type="match status" value="2"/>
</dbReference>
<keyword evidence="4 5" id="KW-0472">Membrane</keyword>
<dbReference type="InterPro" id="IPR011701">
    <property type="entry name" value="MFS"/>
</dbReference>
<comment type="subcellular location">
    <subcellularLocation>
        <location evidence="1">Cell membrane</location>
        <topology evidence="1">Multi-pass membrane protein</topology>
    </subcellularLocation>
</comment>
<evidence type="ECO:0000259" key="6">
    <source>
        <dbReference type="PROSITE" id="PS50850"/>
    </source>
</evidence>
<keyword evidence="2 5" id="KW-0812">Transmembrane</keyword>
<organism evidence="7 8">
    <name type="scientific">Trebonia kvetii</name>
    <dbReference type="NCBI Taxonomy" id="2480626"/>
    <lineage>
        <taxon>Bacteria</taxon>
        <taxon>Bacillati</taxon>
        <taxon>Actinomycetota</taxon>
        <taxon>Actinomycetes</taxon>
        <taxon>Streptosporangiales</taxon>
        <taxon>Treboniaceae</taxon>
        <taxon>Trebonia</taxon>
    </lineage>
</organism>
<feature type="transmembrane region" description="Helical" evidence="5">
    <location>
        <begin position="189"/>
        <end position="212"/>
    </location>
</feature>
<feature type="transmembrane region" description="Helical" evidence="5">
    <location>
        <begin position="269"/>
        <end position="294"/>
    </location>
</feature>
<name>A0A6P2BWY4_9ACTN</name>
<dbReference type="SUPFAM" id="SSF103473">
    <property type="entry name" value="MFS general substrate transporter"/>
    <property type="match status" value="1"/>
</dbReference>
<feature type="transmembrane region" description="Helical" evidence="5">
    <location>
        <begin position="306"/>
        <end position="326"/>
    </location>
</feature>
<feature type="transmembrane region" description="Helical" evidence="5">
    <location>
        <begin position="158"/>
        <end position="177"/>
    </location>
</feature>
<accession>A0A6P2BWY4</accession>
<evidence type="ECO:0000256" key="5">
    <source>
        <dbReference type="SAM" id="Phobius"/>
    </source>
</evidence>
<feature type="transmembrane region" description="Helical" evidence="5">
    <location>
        <begin position="130"/>
        <end position="152"/>
    </location>
</feature>
<evidence type="ECO:0000313" key="8">
    <source>
        <dbReference type="Proteomes" id="UP000460272"/>
    </source>
</evidence>
<keyword evidence="8" id="KW-1185">Reference proteome</keyword>
<comment type="caution">
    <text evidence="7">The sequence shown here is derived from an EMBL/GenBank/DDBJ whole genome shotgun (WGS) entry which is preliminary data.</text>
</comment>
<dbReference type="GO" id="GO:0022857">
    <property type="term" value="F:transmembrane transporter activity"/>
    <property type="evidence" value="ECO:0007669"/>
    <property type="project" value="InterPro"/>
</dbReference>
<dbReference type="Pfam" id="PF13347">
    <property type="entry name" value="MFS_2"/>
    <property type="match status" value="1"/>
</dbReference>
<evidence type="ECO:0000313" key="7">
    <source>
        <dbReference type="EMBL" id="TVZ01683.1"/>
    </source>
</evidence>